<keyword evidence="1" id="KW-1185">Reference proteome</keyword>
<proteinExistence type="predicted"/>
<evidence type="ECO:0000313" key="2">
    <source>
        <dbReference type="RefSeq" id="XP_075101418.1"/>
    </source>
</evidence>
<dbReference type="Proteomes" id="UP000790787">
    <property type="component" value="Chromosome 23"/>
</dbReference>
<reference evidence="2" key="2">
    <citation type="submission" date="2025-08" db="UniProtKB">
        <authorList>
            <consortium name="RefSeq"/>
        </authorList>
    </citation>
    <scope>IDENTIFICATION</scope>
    <source>
        <tissue evidence="2">Leaf</tissue>
    </source>
</reference>
<dbReference type="RefSeq" id="XP_075101418.1">
    <property type="nucleotide sequence ID" value="XM_075245317.1"/>
</dbReference>
<protein>
    <submittedName>
        <fullName evidence="2">Uncharacterized protein LOC107768152 isoform X2</fullName>
    </submittedName>
</protein>
<gene>
    <name evidence="2" type="primary">LOC107768152</name>
</gene>
<name>A0AC58TW15_TOBAC</name>
<accession>A0AC58TW15</accession>
<sequence length="104" mass="11130">MDKNETIPNGSSNIRPKCNGAQSSEILDSTWDGAGLVHQMQDKHCNLLTAGSSTFGVVGHGGHLWWSSLEVMKVSVCAVCDEGMSGFHSGSAKTVFLEIFVFLV</sequence>
<organism evidence="1 2">
    <name type="scientific">Nicotiana tabacum</name>
    <name type="common">Common tobacco</name>
    <dbReference type="NCBI Taxonomy" id="4097"/>
    <lineage>
        <taxon>Eukaryota</taxon>
        <taxon>Viridiplantae</taxon>
        <taxon>Streptophyta</taxon>
        <taxon>Embryophyta</taxon>
        <taxon>Tracheophyta</taxon>
        <taxon>Spermatophyta</taxon>
        <taxon>Magnoliopsida</taxon>
        <taxon>eudicotyledons</taxon>
        <taxon>Gunneridae</taxon>
        <taxon>Pentapetalae</taxon>
        <taxon>asterids</taxon>
        <taxon>lamiids</taxon>
        <taxon>Solanales</taxon>
        <taxon>Solanaceae</taxon>
        <taxon>Nicotianoideae</taxon>
        <taxon>Nicotianeae</taxon>
        <taxon>Nicotiana</taxon>
    </lineage>
</organism>
<evidence type="ECO:0000313" key="1">
    <source>
        <dbReference type="Proteomes" id="UP000790787"/>
    </source>
</evidence>
<reference evidence="1" key="1">
    <citation type="journal article" date="2014" name="Nat. Commun.">
        <title>The tobacco genome sequence and its comparison with those of tomato and potato.</title>
        <authorList>
            <person name="Sierro N."/>
            <person name="Battey J.N."/>
            <person name="Ouadi S."/>
            <person name="Bakaher N."/>
            <person name="Bovet L."/>
            <person name="Willig A."/>
            <person name="Goepfert S."/>
            <person name="Peitsch M.C."/>
            <person name="Ivanov N.V."/>
        </authorList>
    </citation>
    <scope>NUCLEOTIDE SEQUENCE [LARGE SCALE GENOMIC DNA]</scope>
</reference>